<evidence type="ECO:0000256" key="1">
    <source>
        <dbReference type="ARBA" id="ARBA00022636"/>
    </source>
</evidence>
<keyword evidence="1 4" id="KW-0973">c-di-GMP</keyword>
<dbReference type="RefSeq" id="WP_162312315.1">
    <property type="nucleotide sequence ID" value="NZ_JACHGU010000022.1"/>
</dbReference>
<dbReference type="GO" id="GO:0071945">
    <property type="term" value="P:regulation of bacterial-type flagellum-dependent cell motility by regulation of motor speed"/>
    <property type="evidence" value="ECO:0007669"/>
    <property type="project" value="UniProtKB-UniRule"/>
</dbReference>
<evidence type="ECO:0000256" key="2">
    <source>
        <dbReference type="ARBA" id="ARBA00022741"/>
    </source>
</evidence>
<dbReference type="Gene3D" id="2.40.10.220">
    <property type="entry name" value="predicted glycosyltransferase like domains"/>
    <property type="match status" value="1"/>
</dbReference>
<keyword evidence="3 4" id="KW-0975">Bacterial flagellum</keyword>
<dbReference type="InterPro" id="IPR009875">
    <property type="entry name" value="PilZ_domain"/>
</dbReference>
<gene>
    <name evidence="4" type="primary">ycgR</name>
    <name evidence="7" type="ORF">B1992_14955</name>
</gene>
<dbReference type="GO" id="GO:0009425">
    <property type="term" value="C:bacterial-type flagellum basal body"/>
    <property type="evidence" value="ECO:0007669"/>
    <property type="project" value="UniProtKB-SubCell"/>
</dbReference>
<dbReference type="Proteomes" id="UP000462066">
    <property type="component" value="Unassembled WGS sequence"/>
</dbReference>
<proteinExistence type="inferred from homology"/>
<name>A0A7V8GJV1_9GAMM</name>
<evidence type="ECO:0000256" key="3">
    <source>
        <dbReference type="ARBA" id="ARBA00023143"/>
    </source>
</evidence>
<accession>A0A7V8GJV1</accession>
<feature type="domain" description="PilZ" evidence="5">
    <location>
        <begin position="126"/>
        <end position="242"/>
    </location>
</feature>
<dbReference type="Pfam" id="PF07238">
    <property type="entry name" value="PilZ"/>
    <property type="match status" value="1"/>
</dbReference>
<comment type="similarity">
    <text evidence="4">Belongs to the YcgR family.</text>
</comment>
<evidence type="ECO:0000259" key="6">
    <source>
        <dbReference type="Pfam" id="PF07317"/>
    </source>
</evidence>
<feature type="domain" description="Type III secretion system flagellar brake protein YcgR PilZN" evidence="6">
    <location>
        <begin position="19"/>
        <end position="123"/>
    </location>
</feature>
<dbReference type="InterPro" id="IPR023787">
    <property type="entry name" value="T3SS_YcgR"/>
</dbReference>
<dbReference type="InterPro" id="IPR012349">
    <property type="entry name" value="Split_barrel_FMN-bd"/>
</dbReference>
<comment type="subunit">
    <text evidence="4">Monomer. Interacts with the flagellar basal bodies.</text>
</comment>
<dbReference type="GO" id="GO:0071973">
    <property type="term" value="P:bacterial-type flagellum-dependent cell motility"/>
    <property type="evidence" value="ECO:0007669"/>
    <property type="project" value="UniProtKB-UniRule"/>
</dbReference>
<dbReference type="GO" id="GO:0035438">
    <property type="term" value="F:cyclic-di-GMP binding"/>
    <property type="evidence" value="ECO:0007669"/>
    <property type="project" value="UniProtKB-UniRule"/>
</dbReference>
<sequence>MPAAHESLAEPLDLEDARYTLHDPREIARVLQALIDSRALISAHIMPGGLPCPTALLEVGADGNILIDGSQQETINQRIAGAHHLTCISQLDRVRIQFRLAGLVRVEVEGRAAFSTPAPESLLKLQRRELYRLSLIPGPPVTLQVPPLEEDAPPLQLRVLDLSGGGLALSIRDEDEHRFPARAVLEGCLLQLPDAEPIPVQVQVAHLSRREPPLAGATLRAGCRFLALPGPAEKHILQYIFRVERQRNARERRAV</sequence>
<dbReference type="HAMAP" id="MF_01457">
    <property type="entry name" value="YcgR"/>
    <property type="match status" value="1"/>
</dbReference>
<keyword evidence="2 4" id="KW-0547">Nucleotide-binding</keyword>
<evidence type="ECO:0000256" key="4">
    <source>
        <dbReference type="HAMAP-Rule" id="MF_01457"/>
    </source>
</evidence>
<comment type="caution">
    <text evidence="7">The sequence shown here is derived from an EMBL/GenBank/DDBJ whole genome shotgun (WGS) entry which is preliminary data.</text>
</comment>
<keyword evidence="8" id="KW-1185">Reference proteome</keyword>
<evidence type="ECO:0000313" key="8">
    <source>
        <dbReference type="Proteomes" id="UP000462066"/>
    </source>
</evidence>
<comment type="function">
    <text evidence="4">Acts as a flagellar brake, regulating swimming and swarming in a bis-(3'-5') cyclic diguanylic acid (c-di-GMP)-dependent manner. Binds 1 c-di-GMP dimer per subunit. Increasing levels of c-di-GMP lead to decreased motility.</text>
</comment>
<protein>
    <recommendedName>
        <fullName evidence="4">Flagellar brake protein YcgR</fullName>
    </recommendedName>
    <alternativeName>
        <fullName evidence="4">Cyclic di-GMP binding protein YcgR</fullName>
    </alternativeName>
</protein>
<reference evidence="7 8" key="1">
    <citation type="submission" date="2017-10" db="EMBL/GenBank/DDBJ databases">
        <title>Whole genome sequencing of Pseudoxanthomonas broegbernensis DSM 12573(T).</title>
        <authorList>
            <person name="Kumar S."/>
            <person name="Bansal K."/>
            <person name="Kaur A."/>
            <person name="Patil P."/>
            <person name="Sharma S."/>
            <person name="Patil P.B."/>
        </authorList>
    </citation>
    <scope>NUCLEOTIDE SEQUENCE [LARGE SCALE GENOMIC DNA]</scope>
    <source>
        <strain evidence="7 8">DSM 12573</strain>
    </source>
</reference>
<dbReference type="Gene3D" id="2.30.110.10">
    <property type="entry name" value="Electron Transport, Fmn-binding Protein, Chain A"/>
    <property type="match status" value="1"/>
</dbReference>
<dbReference type="Pfam" id="PF07317">
    <property type="entry name" value="PilZN"/>
    <property type="match status" value="1"/>
</dbReference>
<organism evidence="7 8">
    <name type="scientific">Pseudoxanthomonas broegbernensis</name>
    <dbReference type="NCBI Taxonomy" id="83619"/>
    <lineage>
        <taxon>Bacteria</taxon>
        <taxon>Pseudomonadati</taxon>
        <taxon>Pseudomonadota</taxon>
        <taxon>Gammaproteobacteria</taxon>
        <taxon>Lysobacterales</taxon>
        <taxon>Lysobacteraceae</taxon>
        <taxon>Pseudoxanthomonas</taxon>
    </lineage>
</organism>
<dbReference type="AlphaFoldDB" id="A0A7V8GJV1"/>
<comment type="subcellular location">
    <subcellularLocation>
        <location evidence="4">Bacterial flagellum basal body</location>
    </subcellularLocation>
</comment>
<dbReference type="EMBL" id="MWIP01000031">
    <property type="protein sequence ID" value="KAF1684564.1"/>
    <property type="molecule type" value="Genomic_DNA"/>
</dbReference>
<evidence type="ECO:0000313" key="7">
    <source>
        <dbReference type="EMBL" id="KAF1684564.1"/>
    </source>
</evidence>
<evidence type="ECO:0000259" key="5">
    <source>
        <dbReference type="Pfam" id="PF07238"/>
    </source>
</evidence>
<dbReference type="InterPro" id="IPR009926">
    <property type="entry name" value="T3SS_YcgR_PilZN"/>
</dbReference>